<organism evidence="1 2">
    <name type="scientific">Nitrincola tapanii</name>
    <dbReference type="NCBI Taxonomy" id="1708751"/>
    <lineage>
        <taxon>Bacteria</taxon>
        <taxon>Pseudomonadati</taxon>
        <taxon>Pseudomonadota</taxon>
        <taxon>Gammaproteobacteria</taxon>
        <taxon>Oceanospirillales</taxon>
        <taxon>Oceanospirillaceae</taxon>
        <taxon>Nitrincola</taxon>
    </lineage>
</organism>
<dbReference type="RefSeq" id="WP_149389820.1">
    <property type="nucleotide sequence ID" value="NZ_SMRS01000001.1"/>
</dbReference>
<reference evidence="1 2" key="1">
    <citation type="submission" date="2019-03" db="EMBL/GenBank/DDBJ databases">
        <title>Nitrincola sp. nov. isolated from an Indian soda lake.</title>
        <authorList>
            <person name="Joshi A."/>
            <person name="Thite S.V."/>
            <person name="Joseph N."/>
            <person name="Dhotre D."/>
            <person name="Moorthy M."/>
            <person name="Shouche Y.S."/>
        </authorList>
    </citation>
    <scope>NUCLEOTIDE SEQUENCE [LARGE SCALE GENOMIC DNA]</scope>
    <source>
        <strain evidence="1 2">MEB193</strain>
    </source>
</reference>
<gene>
    <name evidence="1" type="ORF">E1H14_02295</name>
</gene>
<name>A0A5A9W701_9GAMM</name>
<evidence type="ECO:0000313" key="1">
    <source>
        <dbReference type="EMBL" id="KAA0876570.1"/>
    </source>
</evidence>
<evidence type="ECO:0000313" key="2">
    <source>
        <dbReference type="Proteomes" id="UP000325302"/>
    </source>
</evidence>
<comment type="caution">
    <text evidence="1">The sequence shown here is derived from an EMBL/GenBank/DDBJ whole genome shotgun (WGS) entry which is preliminary data.</text>
</comment>
<sequence>MTDIPTLYKYMPYQAEFFSNFYLRCTPRSALNDPFEMLPSTDYLIYHACKRQMPQSVIDNLLMWSHYADEHRGMVLELDRSHSFFPVKSNITVTCARFSIVNSELLNSLRKKAITNRCWIYSSLKAAIGNMNRNTALPATFAVATICWNVGIKPPQNSWG</sequence>
<dbReference type="EMBL" id="SMRS01000001">
    <property type="protein sequence ID" value="KAA0876570.1"/>
    <property type="molecule type" value="Genomic_DNA"/>
</dbReference>
<keyword evidence="2" id="KW-1185">Reference proteome</keyword>
<proteinExistence type="predicted"/>
<dbReference type="OrthoDB" id="4119964at2"/>
<protein>
    <submittedName>
        <fullName evidence="1">DUF2971 domain-containing protein</fullName>
    </submittedName>
</protein>
<accession>A0A5A9W701</accession>
<dbReference type="Proteomes" id="UP000325302">
    <property type="component" value="Unassembled WGS sequence"/>
</dbReference>
<dbReference type="AlphaFoldDB" id="A0A5A9W701"/>